<dbReference type="Proteomes" id="UP001529369">
    <property type="component" value="Unassembled WGS sequence"/>
</dbReference>
<evidence type="ECO:0000313" key="2">
    <source>
        <dbReference type="Proteomes" id="UP001529369"/>
    </source>
</evidence>
<evidence type="ECO:0008006" key="3">
    <source>
        <dbReference type="Google" id="ProtNLM"/>
    </source>
</evidence>
<accession>A0ABT8A076</accession>
<proteinExistence type="predicted"/>
<name>A0ABT8A076_9PROT</name>
<sequence>MIQAKKGRKVIAAVLGLTDDALMQRIVDLDLPSPADIPYLAPQGTKCWTLPHMQRLVQLWTFNVTGAAIGVELGRSASSVYSKARSLGLYRRERAQLVRVIHAVSEPSRTGAEAISGKAAARPKRKEIAWTEDLEDQLADRWFAMQHHAAIAVVFGVSPTTVASKAYRLELPRRCAQLLTKDYDAGRKQKGIAMYPGIMRKQCKFTRKVFWGYRSGPATSAYAKRELAGYAAATAVSN</sequence>
<evidence type="ECO:0000313" key="1">
    <source>
        <dbReference type="EMBL" id="MDN3563091.1"/>
    </source>
</evidence>
<comment type="caution">
    <text evidence="1">The sequence shown here is derived from an EMBL/GenBank/DDBJ whole genome shotgun (WGS) entry which is preliminary data.</text>
</comment>
<protein>
    <recommendedName>
        <fullName evidence="3">Helix-turn-helix domain-containing protein</fullName>
    </recommendedName>
</protein>
<dbReference type="RefSeq" id="WP_290314825.1">
    <property type="nucleotide sequence ID" value="NZ_JAUFPN010000015.1"/>
</dbReference>
<keyword evidence="2" id="KW-1185">Reference proteome</keyword>
<reference evidence="2" key="1">
    <citation type="journal article" date="2019" name="Int. J. Syst. Evol. Microbiol.">
        <title>The Global Catalogue of Microorganisms (GCM) 10K type strain sequencing project: providing services to taxonomists for standard genome sequencing and annotation.</title>
        <authorList>
            <consortium name="The Broad Institute Genomics Platform"/>
            <consortium name="The Broad Institute Genome Sequencing Center for Infectious Disease"/>
            <person name="Wu L."/>
            <person name="Ma J."/>
        </authorList>
    </citation>
    <scope>NUCLEOTIDE SEQUENCE [LARGE SCALE GENOMIC DNA]</scope>
    <source>
        <strain evidence="2">CECT 7131</strain>
    </source>
</reference>
<organism evidence="1 2">
    <name type="scientific">Paeniroseomonas aquatica</name>
    <dbReference type="NCBI Taxonomy" id="373043"/>
    <lineage>
        <taxon>Bacteria</taxon>
        <taxon>Pseudomonadati</taxon>
        <taxon>Pseudomonadota</taxon>
        <taxon>Alphaproteobacteria</taxon>
        <taxon>Acetobacterales</taxon>
        <taxon>Acetobacteraceae</taxon>
        <taxon>Paeniroseomonas</taxon>
    </lineage>
</organism>
<gene>
    <name evidence="1" type="ORF">QWZ14_01705</name>
</gene>
<dbReference type="EMBL" id="JAUFPN010000015">
    <property type="protein sequence ID" value="MDN3563091.1"/>
    <property type="molecule type" value="Genomic_DNA"/>
</dbReference>